<dbReference type="GO" id="GO:0005524">
    <property type="term" value="F:ATP binding"/>
    <property type="evidence" value="ECO:0007669"/>
    <property type="project" value="UniProtKB-UniRule"/>
</dbReference>
<reference evidence="13" key="1">
    <citation type="submission" date="2017-09" db="EMBL/GenBank/DDBJ databases">
        <title>Depth-based differentiation of microbial function through sediment-hosted aquifers and enrichment of novel symbionts in the deep terrestrial subsurface.</title>
        <authorList>
            <person name="Probst A.J."/>
            <person name="Ladd B."/>
            <person name="Jarett J.K."/>
            <person name="Geller-Mcgrath D.E."/>
            <person name="Sieber C.M.K."/>
            <person name="Emerson J.B."/>
            <person name="Anantharaman K."/>
            <person name="Thomas B.C."/>
            <person name="Malmstrom R."/>
            <person name="Stieglmeier M."/>
            <person name="Klingl A."/>
            <person name="Woyke T."/>
            <person name="Ryan C.M."/>
            <person name="Banfield J.F."/>
        </authorList>
    </citation>
    <scope>NUCLEOTIDE SEQUENCE [LARGE SCALE GENOMIC DNA]</scope>
</reference>
<feature type="binding site" evidence="9">
    <location>
        <position position="120"/>
    </location>
    <ligand>
        <name>L-citrulline</name>
        <dbReference type="ChEBI" id="CHEBI:57743"/>
    </ligand>
</feature>
<organism evidence="12 13">
    <name type="scientific">Candidatus Desantisbacteria bacterium CG_4_10_14_0_8_um_filter_48_22</name>
    <dbReference type="NCBI Taxonomy" id="1974543"/>
    <lineage>
        <taxon>Bacteria</taxon>
        <taxon>Candidatus Desantisiibacteriota</taxon>
    </lineage>
</organism>
<evidence type="ECO:0000256" key="7">
    <source>
        <dbReference type="ARBA" id="ARBA00022741"/>
    </source>
</evidence>
<evidence type="ECO:0000313" key="13">
    <source>
        <dbReference type="Proteomes" id="UP000229307"/>
    </source>
</evidence>
<comment type="caution">
    <text evidence="9">Lacks conserved residue(s) required for the propagation of feature annotation.</text>
</comment>
<keyword evidence="5 9" id="KW-0436">Ligase</keyword>
<feature type="binding site" evidence="9">
    <location>
        <position position="84"/>
    </location>
    <ligand>
        <name>L-citrulline</name>
        <dbReference type="ChEBI" id="CHEBI:57743"/>
    </ligand>
</feature>
<keyword evidence="4 9" id="KW-0055">Arginine biosynthesis</keyword>
<dbReference type="Gene3D" id="3.40.50.620">
    <property type="entry name" value="HUPs"/>
    <property type="match status" value="1"/>
</dbReference>
<keyword evidence="8 9" id="KW-0067">ATP-binding</keyword>
<dbReference type="InterPro" id="IPR048267">
    <property type="entry name" value="Arginosuc_syn_N"/>
</dbReference>
<dbReference type="SUPFAM" id="SSF52402">
    <property type="entry name" value="Adenine nucleotide alpha hydrolases-like"/>
    <property type="match status" value="1"/>
</dbReference>
<feature type="binding site" evidence="9">
    <location>
        <position position="33"/>
    </location>
    <ligand>
        <name>ATP</name>
        <dbReference type="ChEBI" id="CHEBI:30616"/>
    </ligand>
</feature>
<name>A0A2M7S9C7_9BACT</name>
<feature type="binding site" evidence="9">
    <location>
        <position position="173"/>
    </location>
    <ligand>
        <name>L-citrulline</name>
        <dbReference type="ChEBI" id="CHEBI:57743"/>
    </ligand>
</feature>
<feature type="domain" description="Arginosuccinate synthase-like N-terminal" evidence="10">
    <location>
        <begin position="2"/>
        <end position="163"/>
    </location>
</feature>
<dbReference type="AlphaFoldDB" id="A0A2M7S9C7"/>
<evidence type="ECO:0000256" key="8">
    <source>
        <dbReference type="ARBA" id="ARBA00022840"/>
    </source>
</evidence>
<evidence type="ECO:0000256" key="6">
    <source>
        <dbReference type="ARBA" id="ARBA00022605"/>
    </source>
</evidence>
<dbReference type="GO" id="GO:0000053">
    <property type="term" value="P:argininosuccinate metabolic process"/>
    <property type="evidence" value="ECO:0007669"/>
    <property type="project" value="TreeGrafter"/>
</dbReference>
<dbReference type="PANTHER" id="PTHR11587:SF2">
    <property type="entry name" value="ARGININOSUCCINATE SYNTHASE"/>
    <property type="match status" value="1"/>
</dbReference>
<comment type="catalytic activity">
    <reaction evidence="9">
        <text>L-citrulline + L-aspartate + ATP = 2-(N(omega)-L-arginino)succinate + AMP + diphosphate + H(+)</text>
        <dbReference type="Rhea" id="RHEA:10932"/>
        <dbReference type="ChEBI" id="CHEBI:15378"/>
        <dbReference type="ChEBI" id="CHEBI:29991"/>
        <dbReference type="ChEBI" id="CHEBI:30616"/>
        <dbReference type="ChEBI" id="CHEBI:33019"/>
        <dbReference type="ChEBI" id="CHEBI:57472"/>
        <dbReference type="ChEBI" id="CHEBI:57743"/>
        <dbReference type="ChEBI" id="CHEBI:456215"/>
        <dbReference type="EC" id="6.3.4.5"/>
    </reaction>
</comment>
<dbReference type="EMBL" id="PFMR01000212">
    <property type="protein sequence ID" value="PIZ16080.1"/>
    <property type="molecule type" value="Genomic_DNA"/>
</dbReference>
<sequence length="398" mass="44138">MKIALAYSGGLDTSVAIKWLKEKYGASIICVYADVGQGEDILKIDKRAIASGASKVYVSDLKEKFINEFVFPALKAGAVYEKGYLLATALSRPLIVWELARVAVIEKCGSAAHGCTGKGNDQVRFEVGISTLAPHLEVIAPVREWELGSRDEEIEYAKEHGIPVDVTKKSPYSIDRNLWGISIEAGVLEDPWKEPPEDAYQITKSPQAAPNKPAYLVISFEKGVPVKLDGKRMKPSSLICKVAKIGGAHGVGRVDMVENRLVGIKSHEIYELPAATILNTAHKELEGLVLDRETAHYKELVSQKYSELVYYGLWYTPLKKALDAFVNETQKYVTGDVRVKLYKGTCAVAGRKSPYSLYNYKLATYDKGSTFDQKLAKGFIELWGLPYKIRAQALKRNR</sequence>
<evidence type="ECO:0000256" key="9">
    <source>
        <dbReference type="HAMAP-Rule" id="MF_00005"/>
    </source>
</evidence>
<evidence type="ECO:0000256" key="1">
    <source>
        <dbReference type="ARBA" id="ARBA00004967"/>
    </source>
</evidence>
<feature type="domain" description="Arginosuccinate synthase C-terminal" evidence="11">
    <location>
        <begin position="172"/>
        <end position="389"/>
    </location>
</feature>
<evidence type="ECO:0000259" key="10">
    <source>
        <dbReference type="Pfam" id="PF00764"/>
    </source>
</evidence>
<feature type="binding site" evidence="9">
    <location>
        <position position="121"/>
    </location>
    <ligand>
        <name>L-aspartate</name>
        <dbReference type="ChEBI" id="CHEBI:29991"/>
    </ligand>
</feature>
<dbReference type="Proteomes" id="UP000229307">
    <property type="component" value="Unassembled WGS sequence"/>
</dbReference>
<feature type="binding site" evidence="9">
    <location>
        <position position="270"/>
    </location>
    <ligand>
        <name>L-citrulline</name>
        <dbReference type="ChEBI" id="CHEBI:57743"/>
    </ligand>
</feature>
<dbReference type="SUPFAM" id="SSF69864">
    <property type="entry name" value="Argininosuccinate synthetase, C-terminal domain"/>
    <property type="match status" value="1"/>
</dbReference>
<keyword evidence="6 9" id="KW-0028">Amino-acid biosynthesis</keyword>
<evidence type="ECO:0000259" key="11">
    <source>
        <dbReference type="Pfam" id="PF20979"/>
    </source>
</evidence>
<proteinExistence type="inferred from homology"/>
<evidence type="ECO:0000256" key="4">
    <source>
        <dbReference type="ARBA" id="ARBA00022571"/>
    </source>
</evidence>
<feature type="binding site" evidence="9">
    <location>
        <begin position="6"/>
        <end position="14"/>
    </location>
    <ligand>
        <name>ATP</name>
        <dbReference type="ChEBI" id="CHEBI:30616"/>
    </ligand>
</feature>
<keyword evidence="7 9" id="KW-0547">Nucleotide-binding</keyword>
<dbReference type="InterPro" id="IPR001518">
    <property type="entry name" value="Arginosuc_synth"/>
</dbReference>
<comment type="subunit">
    <text evidence="2 9">Homotetramer.</text>
</comment>
<dbReference type="NCBIfam" id="TIGR00032">
    <property type="entry name" value="argG"/>
    <property type="match status" value="1"/>
</dbReference>
<evidence type="ECO:0000256" key="2">
    <source>
        <dbReference type="ARBA" id="ARBA00011881"/>
    </source>
</evidence>
<comment type="pathway">
    <text evidence="1 9">Amino-acid biosynthesis; L-arginine biosynthesis; L-arginine from L-ornithine and carbamoyl phosphate: step 2/3.</text>
</comment>
<dbReference type="GO" id="GO:0006526">
    <property type="term" value="P:L-arginine biosynthetic process"/>
    <property type="evidence" value="ECO:0007669"/>
    <property type="project" value="UniProtKB-UniRule"/>
</dbReference>
<protein>
    <recommendedName>
        <fullName evidence="3 9">Argininosuccinate synthase</fullName>
        <ecNumber evidence="3 9">6.3.4.5</ecNumber>
    </recommendedName>
    <alternativeName>
        <fullName evidence="9">Citrulline--aspartate ligase</fullName>
    </alternativeName>
</protein>
<dbReference type="FunFam" id="3.40.50.620:FF:000019">
    <property type="entry name" value="Argininosuccinate synthase"/>
    <property type="match status" value="1"/>
</dbReference>
<dbReference type="PROSITE" id="PS00564">
    <property type="entry name" value="ARGININOSUCCIN_SYN_1"/>
    <property type="match status" value="1"/>
</dbReference>
<dbReference type="UniPathway" id="UPA00068">
    <property type="reaction ID" value="UER00113"/>
</dbReference>
<evidence type="ECO:0000256" key="3">
    <source>
        <dbReference type="ARBA" id="ARBA00012286"/>
    </source>
</evidence>
<dbReference type="InterPro" id="IPR024074">
    <property type="entry name" value="AS_cat/multimer_dom_body"/>
</dbReference>
<dbReference type="Pfam" id="PF00764">
    <property type="entry name" value="Arginosuc_synth"/>
    <property type="match status" value="1"/>
</dbReference>
<feature type="binding site" evidence="9">
    <location>
        <position position="182"/>
    </location>
    <ligand>
        <name>L-citrulline</name>
        <dbReference type="ChEBI" id="CHEBI:57743"/>
    </ligand>
</feature>
<feature type="binding site" evidence="9">
    <location>
        <position position="124"/>
    </location>
    <ligand>
        <name>L-citrulline</name>
        <dbReference type="ChEBI" id="CHEBI:57743"/>
    </ligand>
</feature>
<dbReference type="CDD" id="cd01999">
    <property type="entry name" value="ASS"/>
    <property type="match status" value="1"/>
</dbReference>
<dbReference type="InterPro" id="IPR048268">
    <property type="entry name" value="Arginosuc_syn_C"/>
</dbReference>
<dbReference type="NCBIfam" id="NF001770">
    <property type="entry name" value="PRK00509.1"/>
    <property type="match status" value="1"/>
</dbReference>
<dbReference type="Pfam" id="PF20979">
    <property type="entry name" value="Arginosuc_syn_C"/>
    <property type="match status" value="1"/>
</dbReference>
<comment type="subcellular location">
    <subcellularLocation>
        <location evidence="9">Cytoplasm</location>
    </subcellularLocation>
</comment>
<feature type="binding site" evidence="9">
    <location>
        <position position="258"/>
    </location>
    <ligand>
        <name>L-citrulline</name>
        <dbReference type="ChEBI" id="CHEBI:57743"/>
    </ligand>
</feature>
<evidence type="ECO:0000256" key="5">
    <source>
        <dbReference type="ARBA" id="ARBA00022598"/>
    </source>
</evidence>
<dbReference type="FunFam" id="3.90.1260.10:FF:000007">
    <property type="entry name" value="Argininosuccinate synthase"/>
    <property type="match status" value="1"/>
</dbReference>
<dbReference type="InterPro" id="IPR023434">
    <property type="entry name" value="Arginosuc_synth_type_1_subfam"/>
</dbReference>
<comment type="caution">
    <text evidence="12">The sequence shown here is derived from an EMBL/GenBank/DDBJ whole genome shotgun (WGS) entry which is preliminary data.</text>
</comment>
<dbReference type="PANTHER" id="PTHR11587">
    <property type="entry name" value="ARGININOSUCCINATE SYNTHASE"/>
    <property type="match status" value="1"/>
</dbReference>
<feature type="binding site" evidence="9">
    <location>
        <position position="114"/>
    </location>
    <ligand>
        <name>ATP</name>
        <dbReference type="ChEBI" id="CHEBI:30616"/>
    </ligand>
</feature>
<comment type="similarity">
    <text evidence="9">Belongs to the argininosuccinate synthase family. Type 1 subfamily.</text>
</comment>
<dbReference type="Gene3D" id="1.20.5.470">
    <property type="entry name" value="Single helix bin"/>
    <property type="match status" value="1"/>
</dbReference>
<dbReference type="InterPro" id="IPR018223">
    <property type="entry name" value="Arginosuc_synth_CS"/>
</dbReference>
<keyword evidence="9" id="KW-0963">Cytoplasm</keyword>
<accession>A0A2M7S9C7</accession>
<gene>
    <name evidence="9" type="primary">argG</name>
    <name evidence="12" type="ORF">COY52_08060</name>
</gene>
<dbReference type="GO" id="GO:0005737">
    <property type="term" value="C:cytoplasm"/>
    <property type="evidence" value="ECO:0007669"/>
    <property type="project" value="UniProtKB-SubCell"/>
</dbReference>
<evidence type="ECO:0000313" key="12">
    <source>
        <dbReference type="EMBL" id="PIZ16080.1"/>
    </source>
</evidence>
<dbReference type="HAMAP" id="MF_00005">
    <property type="entry name" value="Arg_succ_synth_type1"/>
    <property type="match status" value="1"/>
</dbReference>
<dbReference type="Gene3D" id="3.90.1260.10">
    <property type="entry name" value="Argininosuccinate synthetase, chain A, domain 2"/>
    <property type="match status" value="1"/>
</dbReference>
<feature type="binding site" evidence="9">
    <location>
        <position position="120"/>
    </location>
    <ligand>
        <name>L-aspartate</name>
        <dbReference type="ChEBI" id="CHEBI:29991"/>
    </ligand>
</feature>
<dbReference type="InterPro" id="IPR014729">
    <property type="entry name" value="Rossmann-like_a/b/a_fold"/>
</dbReference>
<feature type="binding site" evidence="9">
    <location>
        <position position="116"/>
    </location>
    <ligand>
        <name>L-aspartate</name>
        <dbReference type="ChEBI" id="CHEBI:29991"/>
    </ligand>
</feature>
<dbReference type="EC" id="6.3.4.5" evidence="3 9"/>
<dbReference type="PROSITE" id="PS00565">
    <property type="entry name" value="ARGININOSUCCIN_SYN_2"/>
    <property type="match status" value="1"/>
</dbReference>
<dbReference type="GO" id="GO:0000050">
    <property type="term" value="P:urea cycle"/>
    <property type="evidence" value="ECO:0007669"/>
    <property type="project" value="TreeGrafter"/>
</dbReference>
<dbReference type="GO" id="GO:0004055">
    <property type="term" value="F:argininosuccinate synthase activity"/>
    <property type="evidence" value="ECO:0007669"/>
    <property type="project" value="UniProtKB-UniRule"/>
</dbReference>